<evidence type="ECO:0000256" key="1">
    <source>
        <dbReference type="ARBA" id="ARBA00004162"/>
    </source>
</evidence>
<dbReference type="InterPro" id="IPR036055">
    <property type="entry name" value="LDL_receptor-like_sf"/>
</dbReference>
<dbReference type="CDD" id="cd00112">
    <property type="entry name" value="LDLa"/>
    <property type="match status" value="1"/>
</dbReference>
<evidence type="ECO:0000313" key="7">
    <source>
        <dbReference type="Proteomes" id="UP000271974"/>
    </source>
</evidence>
<comment type="caution">
    <text evidence="6">The sequence shown here is derived from an EMBL/GenBank/DDBJ whole genome shotgun (WGS) entry which is preliminary data.</text>
</comment>
<feature type="non-terminal residue" evidence="6">
    <location>
        <position position="133"/>
    </location>
</feature>
<feature type="disulfide bond" evidence="3">
    <location>
        <begin position="48"/>
        <end position="94"/>
    </location>
</feature>
<dbReference type="GO" id="GO:0005886">
    <property type="term" value="C:plasma membrane"/>
    <property type="evidence" value="ECO:0007669"/>
    <property type="project" value="UniProtKB-SubCell"/>
</dbReference>
<keyword evidence="7" id="KW-1185">Reference proteome</keyword>
<name>A0A3S1BQY0_ELYCH</name>
<dbReference type="InterPro" id="IPR020067">
    <property type="entry name" value="Frizzled_dom"/>
</dbReference>
<dbReference type="Gene3D" id="4.10.400.10">
    <property type="entry name" value="Low-density Lipoprotein Receptor"/>
    <property type="match status" value="1"/>
</dbReference>
<dbReference type="Gene3D" id="1.10.2000.10">
    <property type="entry name" value="Frizzled cysteine-rich domain"/>
    <property type="match status" value="1"/>
</dbReference>
<dbReference type="PROSITE" id="PS50068">
    <property type="entry name" value="LDLRA_2"/>
    <property type="match status" value="1"/>
</dbReference>
<dbReference type="PROSITE" id="PS50038">
    <property type="entry name" value="FZ"/>
    <property type="match status" value="1"/>
</dbReference>
<dbReference type="AlphaFoldDB" id="A0A3S1BQY0"/>
<dbReference type="SMART" id="SM00192">
    <property type="entry name" value="LDLa"/>
    <property type="match status" value="1"/>
</dbReference>
<proteinExistence type="predicted"/>
<reference evidence="6 7" key="1">
    <citation type="submission" date="2019-01" db="EMBL/GenBank/DDBJ databases">
        <title>A draft genome assembly of the solar-powered sea slug Elysia chlorotica.</title>
        <authorList>
            <person name="Cai H."/>
            <person name="Li Q."/>
            <person name="Fang X."/>
            <person name="Li J."/>
            <person name="Curtis N.E."/>
            <person name="Altenburger A."/>
            <person name="Shibata T."/>
            <person name="Feng M."/>
            <person name="Maeda T."/>
            <person name="Schwartz J.A."/>
            <person name="Shigenobu S."/>
            <person name="Lundholm N."/>
            <person name="Nishiyama T."/>
            <person name="Yang H."/>
            <person name="Hasebe M."/>
            <person name="Li S."/>
            <person name="Pierce S.K."/>
            <person name="Wang J."/>
        </authorList>
    </citation>
    <scope>NUCLEOTIDE SEQUENCE [LARGE SCALE GENOMIC DNA]</scope>
    <source>
        <strain evidence="6">EC2010</strain>
        <tissue evidence="6">Whole organism of an adult</tissue>
    </source>
</reference>
<dbReference type="Proteomes" id="UP000271974">
    <property type="component" value="Unassembled WGS sequence"/>
</dbReference>
<evidence type="ECO:0000259" key="5">
    <source>
        <dbReference type="PROSITE" id="PS50038"/>
    </source>
</evidence>
<keyword evidence="2 4" id="KW-1015">Disulfide bond</keyword>
<comment type="subcellular location">
    <subcellularLocation>
        <location evidence="1">Cell membrane</location>
        <topology evidence="1">Single-pass membrane protein</topology>
    </subcellularLocation>
</comment>
<evidence type="ECO:0000256" key="3">
    <source>
        <dbReference type="PROSITE-ProRule" id="PRU00090"/>
    </source>
</evidence>
<dbReference type="SUPFAM" id="SSF63501">
    <property type="entry name" value="Frizzled cysteine-rich domain"/>
    <property type="match status" value="1"/>
</dbReference>
<feature type="domain" description="FZ" evidence="5">
    <location>
        <begin position="35"/>
        <end position="133"/>
    </location>
</feature>
<protein>
    <recommendedName>
        <fullName evidence="5">FZ domain-containing protein</fullName>
    </recommendedName>
</protein>
<feature type="disulfide bond" evidence="3">
    <location>
        <begin position="40"/>
        <end position="101"/>
    </location>
</feature>
<dbReference type="Pfam" id="PF00057">
    <property type="entry name" value="Ldl_recept_a"/>
    <property type="match status" value="1"/>
</dbReference>
<dbReference type="SUPFAM" id="SSF57424">
    <property type="entry name" value="LDL receptor-like module"/>
    <property type="match status" value="1"/>
</dbReference>
<accession>A0A3S1BQY0</accession>
<dbReference type="OrthoDB" id="6111024at2759"/>
<evidence type="ECO:0000313" key="6">
    <source>
        <dbReference type="EMBL" id="RUS89387.1"/>
    </source>
</evidence>
<sequence length="133" mass="14822">AECPRGILTCDNGTCISPDYVCDGNSDCFDKKDEASCARCTRLEHPLCNNMGFTESRLPNKVFNCDDNDCLKKEFDKLLRSMDESCVNTEYFYCAYVFHGCLPARGAALSSPEPVLPCYEACTAARDYCYSQA</sequence>
<feature type="disulfide bond" evidence="4">
    <location>
        <begin position="3"/>
        <end position="15"/>
    </location>
</feature>
<comment type="caution">
    <text evidence="3">Lacks conserved residue(s) required for the propagation of feature annotation.</text>
</comment>
<dbReference type="EMBL" id="RQTK01000057">
    <property type="protein sequence ID" value="RUS89387.1"/>
    <property type="molecule type" value="Genomic_DNA"/>
</dbReference>
<organism evidence="6 7">
    <name type="scientific">Elysia chlorotica</name>
    <name type="common">Eastern emerald elysia</name>
    <name type="synonym">Sea slug</name>
    <dbReference type="NCBI Taxonomy" id="188477"/>
    <lineage>
        <taxon>Eukaryota</taxon>
        <taxon>Metazoa</taxon>
        <taxon>Spiralia</taxon>
        <taxon>Lophotrochozoa</taxon>
        <taxon>Mollusca</taxon>
        <taxon>Gastropoda</taxon>
        <taxon>Heterobranchia</taxon>
        <taxon>Euthyneura</taxon>
        <taxon>Panpulmonata</taxon>
        <taxon>Sacoglossa</taxon>
        <taxon>Placobranchoidea</taxon>
        <taxon>Plakobranchidae</taxon>
        <taxon>Elysia</taxon>
    </lineage>
</organism>
<dbReference type="InterPro" id="IPR002172">
    <property type="entry name" value="LDrepeatLR_classA_rpt"/>
</dbReference>
<gene>
    <name evidence="6" type="ORF">EGW08_002824</name>
</gene>
<feature type="disulfide bond" evidence="4">
    <location>
        <begin position="22"/>
        <end position="37"/>
    </location>
</feature>
<evidence type="ECO:0000256" key="4">
    <source>
        <dbReference type="PROSITE-ProRule" id="PRU00124"/>
    </source>
</evidence>
<feature type="disulfide bond" evidence="4">
    <location>
        <begin position="10"/>
        <end position="28"/>
    </location>
</feature>
<feature type="non-terminal residue" evidence="6">
    <location>
        <position position="1"/>
    </location>
</feature>
<dbReference type="InterPro" id="IPR036790">
    <property type="entry name" value="Frizzled_dom_sf"/>
</dbReference>
<evidence type="ECO:0000256" key="2">
    <source>
        <dbReference type="ARBA" id="ARBA00023157"/>
    </source>
</evidence>